<comment type="caution">
    <text evidence="2">The sequence shown here is derived from an EMBL/GenBank/DDBJ whole genome shotgun (WGS) entry which is preliminary data.</text>
</comment>
<protein>
    <recommendedName>
        <fullName evidence="1">Bro-N domain-containing protein</fullName>
    </recommendedName>
</protein>
<evidence type="ECO:0000259" key="1">
    <source>
        <dbReference type="PROSITE" id="PS51750"/>
    </source>
</evidence>
<name>A0ABP8PWD3_9GAMM</name>
<sequence length="269" mass="29417">MDLMRFDSEQFGPVRIVTDELGEPWFCAADVCRALGYSNPRKAVADHVDEGDVTKRDTPTASGVQVITYFNEAGLYSLIFGSKLPTAKAFKRWVTGEVLPTIRKTGGFGVPAIPDVAAVQRDLLFAEVSARMLNMSSSGRLGMLQKIQAQHQLPNLLPAYAIDAPSDAVDGSSRPTFSATEGLKAFGIQMSAKAFNTLLASHGLLEKMSRPSSKAPDKQREFWAVSPRGLLYGKNIVDPRCQRETQPHWFQTRFKDLLGVLGLVGEKAA</sequence>
<dbReference type="PROSITE" id="PS51750">
    <property type="entry name" value="BRO_N"/>
    <property type="match status" value="1"/>
</dbReference>
<accession>A0ABP8PWD3</accession>
<evidence type="ECO:0000313" key="2">
    <source>
        <dbReference type="EMBL" id="GAA4493344.1"/>
    </source>
</evidence>
<dbReference type="RefSeq" id="WP_345009423.1">
    <property type="nucleotide sequence ID" value="NZ_BAABFC010000001.1"/>
</dbReference>
<evidence type="ECO:0000313" key="3">
    <source>
        <dbReference type="Proteomes" id="UP001501321"/>
    </source>
</evidence>
<feature type="domain" description="Bro-N" evidence="1">
    <location>
        <begin position="1"/>
        <end position="106"/>
    </location>
</feature>
<gene>
    <name evidence="2" type="ORF">GCM10023095_03400</name>
</gene>
<dbReference type="Proteomes" id="UP001501321">
    <property type="component" value="Unassembled WGS sequence"/>
</dbReference>
<keyword evidence="3" id="KW-1185">Reference proteome</keyword>
<dbReference type="PANTHER" id="PTHR36180">
    <property type="entry name" value="DNA-BINDING PROTEIN-RELATED-RELATED"/>
    <property type="match status" value="1"/>
</dbReference>
<reference evidence="3" key="1">
    <citation type="journal article" date="2019" name="Int. J. Syst. Evol. Microbiol.">
        <title>The Global Catalogue of Microorganisms (GCM) 10K type strain sequencing project: providing services to taxonomists for standard genome sequencing and annotation.</title>
        <authorList>
            <consortium name="The Broad Institute Genomics Platform"/>
            <consortium name="The Broad Institute Genome Sequencing Center for Infectious Disease"/>
            <person name="Wu L."/>
            <person name="Ma J."/>
        </authorList>
    </citation>
    <scope>NUCLEOTIDE SEQUENCE [LARGE SCALE GENOMIC DNA]</scope>
    <source>
        <strain evidence="3">JCM 32226</strain>
    </source>
</reference>
<dbReference type="Pfam" id="PF02498">
    <property type="entry name" value="Bro-N"/>
    <property type="match status" value="1"/>
</dbReference>
<dbReference type="EMBL" id="BAABFC010000001">
    <property type="protein sequence ID" value="GAA4493344.1"/>
    <property type="molecule type" value="Genomic_DNA"/>
</dbReference>
<dbReference type="InterPro" id="IPR003497">
    <property type="entry name" value="BRO_N_domain"/>
</dbReference>
<dbReference type="SMART" id="SM01040">
    <property type="entry name" value="Bro-N"/>
    <property type="match status" value="1"/>
</dbReference>
<proteinExistence type="predicted"/>
<dbReference type="PANTHER" id="PTHR36180:SF2">
    <property type="entry name" value="BRO FAMILY PROTEIN"/>
    <property type="match status" value="1"/>
</dbReference>
<organism evidence="2 3">
    <name type="scientific">Pseudaeromonas paramecii</name>
    <dbReference type="NCBI Taxonomy" id="2138166"/>
    <lineage>
        <taxon>Bacteria</taxon>
        <taxon>Pseudomonadati</taxon>
        <taxon>Pseudomonadota</taxon>
        <taxon>Gammaproteobacteria</taxon>
        <taxon>Aeromonadales</taxon>
        <taxon>Aeromonadaceae</taxon>
        <taxon>Pseudaeromonas</taxon>
    </lineage>
</organism>